<feature type="region of interest" description="Disordered" evidence="1">
    <location>
        <begin position="37"/>
        <end position="64"/>
    </location>
</feature>
<evidence type="ECO:0000313" key="2">
    <source>
        <dbReference type="EMBL" id="SVD42927.1"/>
    </source>
</evidence>
<dbReference type="Gene3D" id="3.40.630.10">
    <property type="entry name" value="Zn peptidases"/>
    <property type="match status" value="1"/>
</dbReference>
<dbReference type="EMBL" id="UINC01150074">
    <property type="protein sequence ID" value="SVD42927.1"/>
    <property type="molecule type" value="Genomic_DNA"/>
</dbReference>
<dbReference type="Gene3D" id="3.50.30.30">
    <property type="match status" value="1"/>
</dbReference>
<proteinExistence type="predicted"/>
<dbReference type="SUPFAM" id="SSF53187">
    <property type="entry name" value="Zn-dependent exopeptidases"/>
    <property type="match status" value="1"/>
</dbReference>
<evidence type="ECO:0000256" key="1">
    <source>
        <dbReference type="SAM" id="MobiDB-lite"/>
    </source>
</evidence>
<feature type="non-terminal residue" evidence="2">
    <location>
        <position position="228"/>
    </location>
</feature>
<sequence>MDKKLIGSFNVLSGGGRGYRDGARSWSVLIDTGRFHVPHAPKDAPNPSNHASEDRSPSAPIGCGPAGCPSTIGASSDSYAVTAADIRPWIRQRIGSSTGQDAMKKTWLSLFVFVLVTIGVPGQNIRGQSFPTDDAVIQHMWDEGMGSGSQVVDLAQALLDSIGPRLMGSPGFDAAGDWLISSYTAWGINAEKQVYGTWTGWDRGYTHLDLVAPRKRTLEGIILAWSPG</sequence>
<protein>
    <submittedName>
        <fullName evidence="2">Uncharacterized protein</fullName>
    </submittedName>
</protein>
<dbReference type="AlphaFoldDB" id="A0A382V917"/>
<gene>
    <name evidence="2" type="ORF">METZ01_LOCUS395781</name>
</gene>
<accession>A0A382V917</accession>
<name>A0A382V917_9ZZZZ</name>
<organism evidence="2">
    <name type="scientific">marine metagenome</name>
    <dbReference type="NCBI Taxonomy" id="408172"/>
    <lineage>
        <taxon>unclassified sequences</taxon>
        <taxon>metagenomes</taxon>
        <taxon>ecological metagenomes</taxon>
    </lineage>
</organism>
<reference evidence="2" key="1">
    <citation type="submission" date="2018-05" db="EMBL/GenBank/DDBJ databases">
        <authorList>
            <person name="Lanie J.A."/>
            <person name="Ng W.-L."/>
            <person name="Kazmierczak K.M."/>
            <person name="Andrzejewski T.M."/>
            <person name="Davidsen T.M."/>
            <person name="Wayne K.J."/>
            <person name="Tettelin H."/>
            <person name="Glass J.I."/>
            <person name="Rusch D."/>
            <person name="Podicherti R."/>
            <person name="Tsui H.-C.T."/>
            <person name="Winkler M.E."/>
        </authorList>
    </citation>
    <scope>NUCLEOTIDE SEQUENCE</scope>
</reference>